<gene>
    <name evidence="7" type="primary">LOC129328846</name>
</gene>
<dbReference type="Proteomes" id="UP001190640">
    <property type="component" value="Chromosome 4"/>
</dbReference>
<name>A0AA97JAY0_EUBMA</name>
<dbReference type="InterPro" id="IPR015422">
    <property type="entry name" value="PyrdxlP-dep_Trfase_small"/>
</dbReference>
<dbReference type="FunFam" id="3.40.640.10:FF:000030">
    <property type="entry name" value="Low-specificity L-threonine aldolase"/>
    <property type="match status" value="1"/>
</dbReference>
<dbReference type="SUPFAM" id="SSF53383">
    <property type="entry name" value="PLP-dependent transferases"/>
    <property type="match status" value="1"/>
</dbReference>
<dbReference type="Gene3D" id="3.90.1150.10">
    <property type="entry name" value="Aspartate Aminotransferase, domain 1"/>
    <property type="match status" value="1"/>
</dbReference>
<keyword evidence="6" id="KW-1185">Reference proteome</keyword>
<evidence type="ECO:0000259" key="5">
    <source>
        <dbReference type="Pfam" id="PF01212"/>
    </source>
</evidence>
<protein>
    <submittedName>
        <fullName evidence="7">Uncharacterized protein LOC129328846</fullName>
    </submittedName>
</protein>
<dbReference type="GO" id="GO:0008732">
    <property type="term" value="F:L-allo-threonine aldolase activity"/>
    <property type="evidence" value="ECO:0007669"/>
    <property type="project" value="TreeGrafter"/>
</dbReference>
<evidence type="ECO:0000313" key="7">
    <source>
        <dbReference type="RefSeq" id="XP_054834126.1"/>
    </source>
</evidence>
<organism evidence="6 7">
    <name type="scientific">Eublepharis macularius</name>
    <name type="common">Leopard gecko</name>
    <name type="synonym">Cyrtodactylus macularius</name>
    <dbReference type="NCBI Taxonomy" id="481883"/>
    <lineage>
        <taxon>Eukaryota</taxon>
        <taxon>Metazoa</taxon>
        <taxon>Chordata</taxon>
        <taxon>Craniata</taxon>
        <taxon>Vertebrata</taxon>
        <taxon>Euteleostomi</taxon>
        <taxon>Lepidosauria</taxon>
        <taxon>Squamata</taxon>
        <taxon>Bifurcata</taxon>
        <taxon>Gekkota</taxon>
        <taxon>Eublepharidae</taxon>
        <taxon>Eublepharinae</taxon>
        <taxon>Eublepharis</taxon>
    </lineage>
</organism>
<dbReference type="InterPro" id="IPR023603">
    <property type="entry name" value="Low_specificity_L-TA-like"/>
</dbReference>
<dbReference type="GO" id="GO:0005829">
    <property type="term" value="C:cytosol"/>
    <property type="evidence" value="ECO:0007669"/>
    <property type="project" value="TreeGrafter"/>
</dbReference>
<evidence type="ECO:0000256" key="2">
    <source>
        <dbReference type="ARBA" id="ARBA00006966"/>
    </source>
</evidence>
<dbReference type="AlphaFoldDB" id="A0AA97JAY0"/>
<keyword evidence="4" id="KW-0456">Lyase</keyword>
<feature type="domain" description="Aromatic amino acid beta-eliminating lyase/threonine aldolase" evidence="5">
    <location>
        <begin position="212"/>
        <end position="502"/>
    </location>
</feature>
<dbReference type="GO" id="GO:0006545">
    <property type="term" value="P:glycine biosynthetic process"/>
    <property type="evidence" value="ECO:0007669"/>
    <property type="project" value="TreeGrafter"/>
</dbReference>
<dbReference type="InterPro" id="IPR015424">
    <property type="entry name" value="PyrdxlP-dep_Trfase"/>
</dbReference>
<dbReference type="InterPro" id="IPR015421">
    <property type="entry name" value="PyrdxlP-dep_Trfase_major"/>
</dbReference>
<sequence length="578" mass="63280">MLSAGRKVGSCKGCALCKDPLFYLGCAQVGSQGEVDHRSSCRKARCRGFSDNAGQSMRWCSGLGGAAPYRHLGVGTPFTPSAHHCYCQKWESSSTPHQLWYHCQEVAASRSPSECPQDTGIFLFHKNQTQALHRALARPDSKWQSLSATPKHSWFSRTESRGYSRYVAGQHCAALPWWWSPCHAPFAPTVRIGAHSYRTTSLPAGAEQHVVDLRSDTVTRPSPEMRQAMAQAEVGDDDYGEDPTVNELQSVAADLLGKEEALLVPTATMANLIAVMCHCRRRGAQLLLGKEAHIHVFEHGGVAQVAGVHSETLQDLPNGTINLDELERKIQQSYRSQYHPRPELICLENTHCSAGGRVLPLQYLKEICHLAQQYGLKIHLDGARVLNAAVALGVLPNRITQYCDSVSLCLSKGVGAPVGALLAGRKEFIVEAWRVRKLLGGGMRQAGVLAAAALVGLRHMEETLQRDHINARSFAQGVHSLASPLCSVNPDSVETNIVMMSVSAPWLAPAKLCELMEAVSAEEVAATGQAISVRLFPWGERSLRAVWHCDVSAHDTQLAESKLRFVLNKCEQEHVREC</sequence>
<proteinExistence type="inferred from homology"/>
<comment type="similarity">
    <text evidence="2">Belongs to the threonine aldolase family.</text>
</comment>
<dbReference type="Gene3D" id="3.40.640.10">
    <property type="entry name" value="Type I PLP-dependent aspartate aminotransferase-like (Major domain)"/>
    <property type="match status" value="1"/>
</dbReference>
<dbReference type="NCBIfam" id="NF041359">
    <property type="entry name" value="GntG_guanitoxin"/>
    <property type="match status" value="1"/>
</dbReference>
<dbReference type="GeneID" id="129328846"/>
<comment type="cofactor">
    <cofactor evidence="1">
        <name>pyridoxal 5'-phosphate</name>
        <dbReference type="ChEBI" id="CHEBI:597326"/>
    </cofactor>
</comment>
<evidence type="ECO:0000256" key="3">
    <source>
        <dbReference type="ARBA" id="ARBA00022898"/>
    </source>
</evidence>
<evidence type="ECO:0000313" key="6">
    <source>
        <dbReference type="Proteomes" id="UP001190640"/>
    </source>
</evidence>
<dbReference type="RefSeq" id="XP_054834126.1">
    <property type="nucleotide sequence ID" value="XM_054978151.1"/>
</dbReference>
<dbReference type="Pfam" id="PF01212">
    <property type="entry name" value="Beta_elim_lyase"/>
    <property type="match status" value="1"/>
</dbReference>
<dbReference type="GO" id="GO:0006567">
    <property type="term" value="P:L-threonine catabolic process"/>
    <property type="evidence" value="ECO:0007669"/>
    <property type="project" value="TreeGrafter"/>
</dbReference>
<reference evidence="7" key="1">
    <citation type="submission" date="2025-08" db="UniProtKB">
        <authorList>
            <consortium name="RefSeq"/>
        </authorList>
    </citation>
    <scope>IDENTIFICATION</scope>
    <source>
        <tissue evidence="7">Blood</tissue>
    </source>
</reference>
<dbReference type="InterPro" id="IPR001597">
    <property type="entry name" value="ArAA_b-elim_lyase/Thr_aldolase"/>
</dbReference>
<dbReference type="FunFam" id="3.90.1150.10:FF:000041">
    <property type="entry name" value="Low-specificity L-threonine aldolase"/>
    <property type="match status" value="1"/>
</dbReference>
<accession>A0AA97JAY0</accession>
<dbReference type="PANTHER" id="PTHR48097:SF9">
    <property type="entry name" value="L-THREONINE ALDOLASE"/>
    <property type="match status" value="1"/>
</dbReference>
<evidence type="ECO:0000256" key="1">
    <source>
        <dbReference type="ARBA" id="ARBA00001933"/>
    </source>
</evidence>
<keyword evidence="3" id="KW-0663">Pyridoxal phosphate</keyword>
<dbReference type="PANTHER" id="PTHR48097">
    <property type="entry name" value="L-THREONINE ALDOLASE-RELATED"/>
    <property type="match status" value="1"/>
</dbReference>
<evidence type="ECO:0000256" key="4">
    <source>
        <dbReference type="ARBA" id="ARBA00023239"/>
    </source>
</evidence>
<dbReference type="KEGG" id="emc:129328846"/>